<dbReference type="GO" id="GO:0071513">
    <property type="term" value="C:phosphopantothenoylcysteine decarboxylase complex"/>
    <property type="evidence" value="ECO:0007669"/>
    <property type="project" value="TreeGrafter"/>
</dbReference>
<evidence type="ECO:0000256" key="1">
    <source>
        <dbReference type="ARBA" id="ARBA00012468"/>
    </source>
</evidence>
<dbReference type="InterPro" id="IPR013024">
    <property type="entry name" value="GGCT-like"/>
</dbReference>
<proteinExistence type="predicted"/>
<dbReference type="GO" id="GO:0004633">
    <property type="term" value="F:phosphopantothenoylcysteine decarboxylase activity"/>
    <property type="evidence" value="ECO:0007669"/>
    <property type="project" value="TreeGrafter"/>
</dbReference>
<keyword evidence="3" id="KW-0040">ANK repeat</keyword>
<dbReference type="InterPro" id="IPR002110">
    <property type="entry name" value="Ankyrin_rpt"/>
</dbReference>
<feature type="domain" description="Cyclic nucleotide-binding" evidence="4">
    <location>
        <begin position="64"/>
        <end position="127"/>
    </location>
</feature>
<dbReference type="InterPro" id="IPR000595">
    <property type="entry name" value="cNMP-bd_dom"/>
</dbReference>
<evidence type="ECO:0000313" key="6">
    <source>
        <dbReference type="EMBL" id="SHF10101.1"/>
    </source>
</evidence>
<dbReference type="SUPFAM" id="SSF54001">
    <property type="entry name" value="Cysteine proteinases"/>
    <property type="match status" value="1"/>
</dbReference>
<dbReference type="InterPro" id="IPR018490">
    <property type="entry name" value="cNMP-bd_dom_sf"/>
</dbReference>
<dbReference type="SUPFAM" id="SSF52833">
    <property type="entry name" value="Thioredoxin-like"/>
    <property type="match status" value="1"/>
</dbReference>
<dbReference type="Gene3D" id="3.90.70.30">
    <property type="entry name" value="Phytochelatin synthase, N-terminal domain"/>
    <property type="match status" value="1"/>
</dbReference>
<evidence type="ECO:0000313" key="7">
    <source>
        <dbReference type="Proteomes" id="UP000325134"/>
    </source>
</evidence>
<organism evidence="6 7">
    <name type="scientific">Ruegeria intermedia</name>
    <dbReference type="NCBI Taxonomy" id="996115"/>
    <lineage>
        <taxon>Bacteria</taxon>
        <taxon>Pseudomonadati</taxon>
        <taxon>Pseudomonadota</taxon>
        <taxon>Alphaproteobacteria</taxon>
        <taxon>Rhodobacterales</taxon>
        <taxon>Roseobacteraceae</taxon>
        <taxon>Ruegeria</taxon>
    </lineage>
</organism>
<accession>A0A1M4YWC5</accession>
<dbReference type="AlphaFoldDB" id="A0A1M4YWC5"/>
<dbReference type="SMART" id="SM00248">
    <property type="entry name" value="ANK"/>
    <property type="match status" value="2"/>
</dbReference>
<dbReference type="InterPro" id="IPR003382">
    <property type="entry name" value="Flavoprotein"/>
</dbReference>
<dbReference type="GO" id="GO:0046872">
    <property type="term" value="F:metal ion binding"/>
    <property type="evidence" value="ECO:0007669"/>
    <property type="project" value="InterPro"/>
</dbReference>
<dbReference type="PROSITE" id="PS50042">
    <property type="entry name" value="CNMP_BINDING_3"/>
    <property type="match status" value="1"/>
</dbReference>
<feature type="domain" description="Peptidase C83" evidence="5">
    <location>
        <begin position="64"/>
        <end position="330"/>
    </location>
</feature>
<gene>
    <name evidence="6" type="ORF">SAMN05444279_11712</name>
</gene>
<dbReference type="PANTHER" id="PTHR14359">
    <property type="entry name" value="HOMO-OLIGOMERIC FLAVIN CONTAINING CYS DECARBOXYLASE FAMILY"/>
    <property type="match status" value="1"/>
</dbReference>
<dbReference type="SUPFAM" id="SSF52507">
    <property type="entry name" value="Homo-oligomeric flavin-containing Cys decarboxylases, HFCD"/>
    <property type="match status" value="1"/>
</dbReference>
<dbReference type="PROSITE" id="PS51354">
    <property type="entry name" value="GLUTAREDOXIN_2"/>
    <property type="match status" value="1"/>
</dbReference>
<evidence type="ECO:0000256" key="2">
    <source>
        <dbReference type="ARBA" id="ARBA00022539"/>
    </source>
</evidence>
<dbReference type="GO" id="GO:0010181">
    <property type="term" value="F:FMN binding"/>
    <property type="evidence" value="ECO:0007669"/>
    <property type="project" value="TreeGrafter"/>
</dbReference>
<dbReference type="Pfam" id="PF06094">
    <property type="entry name" value="GGACT"/>
    <property type="match status" value="1"/>
</dbReference>
<evidence type="ECO:0000256" key="3">
    <source>
        <dbReference type="PROSITE-ProRule" id="PRU00023"/>
    </source>
</evidence>
<dbReference type="EC" id="2.3.2.15" evidence="1"/>
<dbReference type="CDD" id="cd06661">
    <property type="entry name" value="GGCT_like"/>
    <property type="match status" value="1"/>
</dbReference>
<dbReference type="Gene3D" id="1.25.40.20">
    <property type="entry name" value="Ankyrin repeat-containing domain"/>
    <property type="match status" value="1"/>
</dbReference>
<dbReference type="Gene3D" id="3.10.490.10">
    <property type="entry name" value="Gamma-glutamyl cyclotransferase-like"/>
    <property type="match status" value="1"/>
</dbReference>
<dbReference type="Gene3D" id="3.40.30.10">
    <property type="entry name" value="Glutaredoxin"/>
    <property type="match status" value="1"/>
</dbReference>
<dbReference type="InterPro" id="IPR009288">
    <property type="entry name" value="AIG2-like_dom"/>
</dbReference>
<dbReference type="Gene3D" id="3.40.50.1950">
    <property type="entry name" value="Flavin prenyltransferase-like"/>
    <property type="match status" value="1"/>
</dbReference>
<keyword evidence="2" id="KW-0104">Cadmium</keyword>
<protein>
    <recommendedName>
        <fullName evidence="1">glutathione gamma-glutamylcysteinyltransferase</fullName>
        <ecNumber evidence="1">2.3.2.15</ecNumber>
    </recommendedName>
</protein>
<dbReference type="PROSITE" id="PS50088">
    <property type="entry name" value="ANK_REPEAT"/>
    <property type="match status" value="1"/>
</dbReference>
<sequence length="1227" mass="136266">MFWGKGTAVTTETSSNSKPINATVEDWSKIFAVLPSALARKNPDQLQSRFELFEVTEDATLPPDGMYVVLEGIVKLRQDGINLATADDGDYFYEEHLEIPDLPVSLQAVALPGARIAYLARGKWHEIPSEIRAECFATLFGDLVSVHMQNFQQPINCCSVTAAALSMSALGFSCEVNDIFRVCELPTSFVVNDGISLGELFDVACTYIHSQGLRDLVQVQAYFMDEATTSVPLLLEAIDESNRLGGDNDILVANFQVGMAHGKPTMPGGHFAVIAKCNPSTGLVHMMDVHPEKYGKLWVTTIDRLYAAMSDRDGTSMRARGLLRFSAREAVKTTLQTFRQDCNYVDSTRYLARDPKKRRNLFRRASPNMNSLGVLAESLQILGDVQVTEDKLLIATQTSYTEALSRVSTAKKMSEMAQRYLAGTSEAHIGSTFRSYAERPDKDKRSPQDWFRDQLRSLNEHEGRHLMINIDFNRVLGFEVIRPPENVFRETALLEEFWCLCIAYDEKADLVTVVDMSPATSQVWQAPRGHIFRGLRDLKSTAMLVIEETQPPEDPSDVARIVRENPLVLFYEDEDPWSHMLKNILANIGATSVKLVDVAGHGANAMKMRRQLVAESGKEKVPYLFFNGKCLGKRSDIVDTILDGSLQEDMKKAGLPVLLRHESPSLDKNIFGYPKGGLTAPPNGRRNVLLCACGSSAADKVPELVARITKAGHNVKLIPSVAAEKFFRDIGTDKDAEARKARRNGKKSKTRKVEDYITHNDYYRDDDEWNFRYTEFAMPLCASHLALCDWADCVIVAPVTCNTMGKIANGIADNLLTSVFVAWQYRNKPAILCPACNTNMWNNVTTRNNVEKLRDLGIDLVGPRKGRLSNGMMGIGMMATPDQIMEVLEEAFEELENHEHNICKWAQEAAASDDFKRWEPVLKAIDDGIAGIDIVDDNNGDTLLHYAAGGEGELTENGQDLGKPDIEAAKALIARGINVNATNDHGFTSLHVAAMNNSAEMVETLLAAESIDASPLIHFLQDPVRSSGIRVSDEIRAMLENWANTHGLSEPEEVEDEDDLIEDREKTYLYFTYGSLKKGFPNHDAHADVLIDLVGPAITRQPMPLIVPKEPFCDNPNCAYLHRMATLVDRKGTGRPIKGEVYRVTSAGLRELDKLEGFHGPGAADNVYVRKRINVLMDGVKKPAYVYVIANPEKYLADLERGTSELVDEYTIDMATGTLKPGYEAAT</sequence>
<evidence type="ECO:0000259" key="5">
    <source>
        <dbReference type="PROSITE" id="PS51443"/>
    </source>
</evidence>
<keyword evidence="7" id="KW-1185">Reference proteome</keyword>
<dbReference type="EMBL" id="FQVK01000017">
    <property type="protein sequence ID" value="SHF10101.1"/>
    <property type="molecule type" value="Genomic_DNA"/>
</dbReference>
<dbReference type="GO" id="GO:0010038">
    <property type="term" value="P:response to metal ion"/>
    <property type="evidence" value="ECO:0007669"/>
    <property type="project" value="InterPro"/>
</dbReference>
<dbReference type="SUPFAM" id="SSF51206">
    <property type="entry name" value="cAMP-binding domain-like"/>
    <property type="match status" value="1"/>
</dbReference>
<dbReference type="PANTHER" id="PTHR14359:SF6">
    <property type="entry name" value="PHOSPHOPANTOTHENOYLCYSTEINE DECARBOXYLASE"/>
    <property type="match status" value="1"/>
</dbReference>
<dbReference type="GO" id="GO:0046938">
    <property type="term" value="P:phytochelatin biosynthetic process"/>
    <property type="evidence" value="ECO:0007669"/>
    <property type="project" value="InterPro"/>
</dbReference>
<dbReference type="Proteomes" id="UP000325134">
    <property type="component" value="Unassembled WGS sequence"/>
</dbReference>
<dbReference type="InterPro" id="IPR036568">
    <property type="entry name" value="GGCT-like_sf"/>
</dbReference>
<dbReference type="InterPro" id="IPR036551">
    <property type="entry name" value="Flavin_trans-like"/>
</dbReference>
<feature type="repeat" description="ANK" evidence="3">
    <location>
        <begin position="985"/>
        <end position="1006"/>
    </location>
</feature>
<dbReference type="InterPro" id="IPR007719">
    <property type="entry name" value="PCS_N"/>
</dbReference>
<dbReference type="Pfam" id="PF05023">
    <property type="entry name" value="Phytochelatin"/>
    <property type="match status" value="1"/>
</dbReference>
<dbReference type="Pfam" id="PF02441">
    <property type="entry name" value="Flavoprotein"/>
    <property type="match status" value="1"/>
</dbReference>
<dbReference type="Pfam" id="PF12796">
    <property type="entry name" value="Ank_2"/>
    <property type="match status" value="1"/>
</dbReference>
<dbReference type="PROSITE" id="PS50297">
    <property type="entry name" value="ANK_REP_REGION"/>
    <property type="match status" value="1"/>
</dbReference>
<dbReference type="InterPro" id="IPR036249">
    <property type="entry name" value="Thioredoxin-like_sf"/>
</dbReference>
<dbReference type="InterPro" id="IPR038765">
    <property type="entry name" value="Papain-like_cys_pep_sf"/>
</dbReference>
<name>A0A1M4YWC5_9RHOB</name>
<dbReference type="GO" id="GO:0016756">
    <property type="term" value="F:glutathione gamma-glutamylcysteinyltransferase activity"/>
    <property type="evidence" value="ECO:0007669"/>
    <property type="project" value="UniProtKB-EC"/>
</dbReference>
<reference evidence="6 7" key="1">
    <citation type="submission" date="2016-11" db="EMBL/GenBank/DDBJ databases">
        <authorList>
            <person name="Varghese N."/>
            <person name="Submissions S."/>
        </authorList>
    </citation>
    <scope>NUCLEOTIDE SEQUENCE [LARGE SCALE GENOMIC DNA]</scope>
    <source>
        <strain evidence="6 7">DSM 29341</strain>
    </source>
</reference>
<dbReference type="GO" id="GO:0015937">
    <property type="term" value="P:coenzyme A biosynthetic process"/>
    <property type="evidence" value="ECO:0007669"/>
    <property type="project" value="TreeGrafter"/>
</dbReference>
<dbReference type="PROSITE" id="PS51443">
    <property type="entry name" value="PCS"/>
    <property type="match status" value="1"/>
</dbReference>
<evidence type="ECO:0000259" key="4">
    <source>
        <dbReference type="PROSITE" id="PS50042"/>
    </source>
</evidence>
<dbReference type="SUPFAM" id="SSF48403">
    <property type="entry name" value="Ankyrin repeat"/>
    <property type="match status" value="1"/>
</dbReference>
<dbReference type="InterPro" id="IPR036770">
    <property type="entry name" value="Ankyrin_rpt-contain_sf"/>
</dbReference>
<dbReference type="InterPro" id="IPR038156">
    <property type="entry name" value="PCS_N_sf"/>
</dbReference>
<dbReference type="SUPFAM" id="SSF110857">
    <property type="entry name" value="Gamma-glutamyl cyclotransferase-like"/>
    <property type="match status" value="1"/>
</dbReference>